<dbReference type="Gene3D" id="2.30.110.10">
    <property type="entry name" value="Electron Transport, Fmn-binding Protein, Chain A"/>
    <property type="match status" value="1"/>
</dbReference>
<dbReference type="InterPro" id="IPR014419">
    <property type="entry name" value="HutZ"/>
</dbReference>
<organism evidence="2 3">
    <name type="scientific">Marinomonas piezotolerans</name>
    <dbReference type="NCBI Taxonomy" id="2213058"/>
    <lineage>
        <taxon>Bacteria</taxon>
        <taxon>Pseudomonadati</taxon>
        <taxon>Pseudomonadota</taxon>
        <taxon>Gammaproteobacteria</taxon>
        <taxon>Oceanospirillales</taxon>
        <taxon>Oceanospirillaceae</taxon>
        <taxon>Marinomonas</taxon>
    </lineage>
</organism>
<comment type="caution">
    <text evidence="2">The sequence shown here is derived from an EMBL/GenBank/DDBJ whole genome shotgun (WGS) entry which is preliminary data.</text>
</comment>
<dbReference type="Pfam" id="PF01243">
    <property type="entry name" value="PNPOx_N"/>
    <property type="match status" value="1"/>
</dbReference>
<protein>
    <submittedName>
        <fullName evidence="2">Heme utilization protein HutZ</fullName>
    </submittedName>
</protein>
<dbReference type="InterPro" id="IPR012349">
    <property type="entry name" value="Split_barrel_FMN-bd"/>
</dbReference>
<name>A0A370U851_9GAMM</name>
<dbReference type="EMBL" id="QKRA01000005">
    <property type="protein sequence ID" value="RDL43979.1"/>
    <property type="molecule type" value="Genomic_DNA"/>
</dbReference>
<proteinExistence type="predicted"/>
<dbReference type="Proteomes" id="UP000254326">
    <property type="component" value="Unassembled WGS sequence"/>
</dbReference>
<feature type="domain" description="Pyridoxamine 5'-phosphate oxidase N-terminal" evidence="1">
    <location>
        <begin position="6"/>
        <end position="136"/>
    </location>
</feature>
<evidence type="ECO:0000259" key="1">
    <source>
        <dbReference type="Pfam" id="PF01243"/>
    </source>
</evidence>
<keyword evidence="3" id="KW-1185">Reference proteome</keyword>
<dbReference type="PIRSF" id="PIRSF004633">
    <property type="entry name" value="UCP_PLP_oxd"/>
    <property type="match status" value="1"/>
</dbReference>
<gene>
    <name evidence="2" type="ORF">DN730_12435</name>
</gene>
<dbReference type="InterPro" id="IPR011576">
    <property type="entry name" value="Pyridox_Oxase_N"/>
</dbReference>
<reference evidence="2 3" key="1">
    <citation type="submission" date="2018-06" db="EMBL/GenBank/DDBJ databases">
        <title>Marinomonas sp. YLB-05 draft genome sequence.</title>
        <authorList>
            <person name="Yu L."/>
            <person name="Tang X."/>
        </authorList>
    </citation>
    <scope>NUCLEOTIDE SEQUENCE [LARGE SCALE GENOMIC DNA]</scope>
    <source>
        <strain evidence="2 3">YLB-05</strain>
    </source>
</reference>
<evidence type="ECO:0000313" key="3">
    <source>
        <dbReference type="Proteomes" id="UP000254326"/>
    </source>
</evidence>
<sequence length="160" mass="18090">MARELVEEIKLFLSATKSLMLSVSSLNAPIASYSPFALVDGAFYILVSELAEHTHALRAVHNASVLIIEDESLSGNIYARRRLQYEVSVLPISRQDCVWELATRALQNRHGEIVDQLLQLNDFYMFELRPVTGRYVKGFGQAFELAPGTLVNDQIDHIRR</sequence>
<accession>A0A370U851</accession>
<dbReference type="AlphaFoldDB" id="A0A370U851"/>
<evidence type="ECO:0000313" key="2">
    <source>
        <dbReference type="EMBL" id="RDL43979.1"/>
    </source>
</evidence>
<dbReference type="SUPFAM" id="SSF50475">
    <property type="entry name" value="FMN-binding split barrel"/>
    <property type="match status" value="1"/>
</dbReference>